<evidence type="ECO:0000313" key="4">
    <source>
        <dbReference type="Proteomes" id="UP001589691"/>
    </source>
</evidence>
<evidence type="ECO:0000313" key="3">
    <source>
        <dbReference type="EMBL" id="MFB9768727.1"/>
    </source>
</evidence>
<reference evidence="3 4" key="1">
    <citation type="submission" date="2024-09" db="EMBL/GenBank/DDBJ databases">
        <authorList>
            <person name="Sun Q."/>
            <person name="Mori K."/>
        </authorList>
    </citation>
    <scope>NUCLEOTIDE SEQUENCE [LARGE SCALE GENOMIC DNA]</scope>
    <source>
        <strain evidence="3 4">TBRC 4576</strain>
    </source>
</reference>
<dbReference type="SUPFAM" id="SSF82185">
    <property type="entry name" value="Histone H3 K4-specific methyltransferase SET7/9 N-terminal domain"/>
    <property type="match status" value="1"/>
</dbReference>
<dbReference type="Pfam" id="PF02493">
    <property type="entry name" value="MORN"/>
    <property type="match status" value="2"/>
</dbReference>
<evidence type="ECO:0000256" key="2">
    <source>
        <dbReference type="SAM" id="Phobius"/>
    </source>
</evidence>
<dbReference type="InterPro" id="IPR003409">
    <property type="entry name" value="MORN"/>
</dbReference>
<dbReference type="Gene3D" id="2.20.110.10">
    <property type="entry name" value="Histone H3 K4-specific methyltransferase SET7/9 N-terminal domain"/>
    <property type="match status" value="1"/>
</dbReference>
<evidence type="ECO:0008006" key="5">
    <source>
        <dbReference type="Google" id="ProtNLM"/>
    </source>
</evidence>
<keyword evidence="2" id="KW-0812">Transmembrane</keyword>
<keyword evidence="4" id="KW-1185">Reference proteome</keyword>
<evidence type="ECO:0000256" key="1">
    <source>
        <dbReference type="ARBA" id="ARBA00022737"/>
    </source>
</evidence>
<keyword evidence="2" id="KW-0472">Membrane</keyword>
<accession>A0ABV5WRH5</accession>
<gene>
    <name evidence="3" type="ORF">ACFFLI_02420</name>
</gene>
<name>A0ABV5WRH5_9LACO</name>
<dbReference type="EMBL" id="JBHLZY010000005">
    <property type="protein sequence ID" value="MFB9768727.1"/>
    <property type="molecule type" value="Genomic_DNA"/>
</dbReference>
<keyword evidence="2" id="KW-1133">Transmembrane helix</keyword>
<keyword evidence="1" id="KW-0677">Repeat</keyword>
<proteinExistence type="predicted"/>
<comment type="caution">
    <text evidence="3">The sequence shown here is derived from an EMBL/GenBank/DDBJ whole genome shotgun (WGS) entry which is preliminary data.</text>
</comment>
<organism evidence="3 4">
    <name type="scientific">Lactiplantibacillus modestisalitolerans</name>
    <dbReference type="NCBI Taxonomy" id="1457219"/>
    <lineage>
        <taxon>Bacteria</taxon>
        <taxon>Bacillati</taxon>
        <taxon>Bacillota</taxon>
        <taxon>Bacilli</taxon>
        <taxon>Lactobacillales</taxon>
        <taxon>Lactobacillaceae</taxon>
        <taxon>Lactiplantibacillus</taxon>
    </lineage>
</organism>
<protein>
    <recommendedName>
        <fullName evidence="5">MORN repeat protein</fullName>
    </recommendedName>
</protein>
<feature type="transmembrane region" description="Helical" evidence="2">
    <location>
        <begin position="12"/>
        <end position="30"/>
    </location>
</feature>
<dbReference type="Proteomes" id="UP001589691">
    <property type="component" value="Unassembled WGS sequence"/>
</dbReference>
<dbReference type="RefSeq" id="WP_137642239.1">
    <property type="nucleotide sequence ID" value="NZ_BJEA01000007.1"/>
</dbReference>
<sequence>MTTNRGRIGFEIGSILLIILFAVISLRPVVNERQTVQLDKGRLNYTGRVEKHKFAGQGTLKLDNQDQYQGAFEAGRFNGQGTFTSHAGWQLKAKFVDGEPQGKVTLRDGKQTYFGSTLTNEE</sequence>